<dbReference type="AlphaFoldDB" id="A0A235BQ38"/>
<gene>
    <name evidence="1" type="ORF">CH333_10445</name>
</gene>
<name>A0A235BQ38_UNCW3</name>
<evidence type="ECO:0000313" key="2">
    <source>
        <dbReference type="Proteomes" id="UP000215215"/>
    </source>
</evidence>
<comment type="caution">
    <text evidence="1">The sequence shown here is derived from an EMBL/GenBank/DDBJ whole genome shotgun (WGS) entry which is preliminary data.</text>
</comment>
<evidence type="ECO:0000313" key="1">
    <source>
        <dbReference type="EMBL" id="OYD13685.1"/>
    </source>
</evidence>
<evidence type="ECO:0008006" key="3">
    <source>
        <dbReference type="Google" id="ProtNLM"/>
    </source>
</evidence>
<accession>A0A235BQ38</accession>
<protein>
    <recommendedName>
        <fullName evidence="3">DUF5683 domain-containing protein</fullName>
    </recommendedName>
</protein>
<proteinExistence type="predicted"/>
<reference evidence="1 2" key="1">
    <citation type="submission" date="2017-07" db="EMBL/GenBank/DDBJ databases">
        <title>Recovery of genomes from metagenomes via a dereplication, aggregation, and scoring strategy.</title>
        <authorList>
            <person name="Sieber C.M."/>
            <person name="Probst A.J."/>
            <person name="Sharrar A."/>
            <person name="Thomas B.C."/>
            <person name="Hess M."/>
            <person name="Tringe S.G."/>
            <person name="Banfield J.F."/>
        </authorList>
    </citation>
    <scope>NUCLEOTIDE SEQUENCE [LARGE SCALE GENOMIC DNA]</scope>
    <source>
        <strain evidence="1">JGI_Cruoil_03_44_89</strain>
    </source>
</reference>
<dbReference type="Proteomes" id="UP000215215">
    <property type="component" value="Unassembled WGS sequence"/>
</dbReference>
<sequence length="131" mass="15072">MIRNTRVILPSVLLLIPVLLFGEGKSPTKAMLLSLLPGGGQFYNEEYIKGILFATVQTVCLGSTLREHIYAMDAKREGRQADYNFHIEKRYDWLWWSFGAWAFSMGDAYVGAHFYNFHEKVGIELEVGFRF</sequence>
<dbReference type="EMBL" id="NOZQ01000225">
    <property type="protein sequence ID" value="OYD13685.1"/>
    <property type="molecule type" value="Genomic_DNA"/>
</dbReference>
<organism evidence="1 2">
    <name type="scientific">candidate division WOR-3 bacterium JGI_Cruoil_03_44_89</name>
    <dbReference type="NCBI Taxonomy" id="1973748"/>
    <lineage>
        <taxon>Bacteria</taxon>
        <taxon>Bacteria division WOR-3</taxon>
    </lineage>
</organism>